<sequence length="154" mass="17552">MGKSDKQQLHLTFDTKRATRPVQEESPEAAHEEHTRRSVAPESTLLAMQQSLQFIDNNTDSLNLCMDQMATKLDHHGTVITEDKEVLSVTEYTLHSMRDASLNMEKVIALIQAKNEVLEARSHKNNICILGIPESTNTGKMELYVMQLLRDVFW</sequence>
<keyword evidence="3" id="KW-1185">Reference proteome</keyword>
<dbReference type="EMBL" id="JANPWB010000008">
    <property type="protein sequence ID" value="KAJ1159715.1"/>
    <property type="molecule type" value="Genomic_DNA"/>
</dbReference>
<evidence type="ECO:0000313" key="3">
    <source>
        <dbReference type="Proteomes" id="UP001066276"/>
    </source>
</evidence>
<evidence type="ECO:0000256" key="1">
    <source>
        <dbReference type="SAM" id="MobiDB-lite"/>
    </source>
</evidence>
<reference evidence="2" key="1">
    <citation type="journal article" date="2022" name="bioRxiv">
        <title>Sequencing and chromosome-scale assembly of the giantPleurodeles waltlgenome.</title>
        <authorList>
            <person name="Brown T."/>
            <person name="Elewa A."/>
            <person name="Iarovenko S."/>
            <person name="Subramanian E."/>
            <person name="Araus A.J."/>
            <person name="Petzold A."/>
            <person name="Susuki M."/>
            <person name="Suzuki K.-i.T."/>
            <person name="Hayashi T."/>
            <person name="Toyoda A."/>
            <person name="Oliveira C."/>
            <person name="Osipova E."/>
            <person name="Leigh N.D."/>
            <person name="Simon A."/>
            <person name="Yun M.H."/>
        </authorList>
    </citation>
    <scope>NUCLEOTIDE SEQUENCE</scope>
    <source>
        <strain evidence="2">20211129_DDA</strain>
        <tissue evidence="2">Liver</tissue>
    </source>
</reference>
<accession>A0AAV7S7I7</accession>
<name>A0AAV7S7I7_PLEWA</name>
<dbReference type="Proteomes" id="UP001066276">
    <property type="component" value="Chromosome 4_2"/>
</dbReference>
<gene>
    <name evidence="2" type="ORF">NDU88_000220</name>
</gene>
<feature type="compositionally biased region" description="Basic and acidic residues" evidence="1">
    <location>
        <begin position="1"/>
        <end position="17"/>
    </location>
</feature>
<organism evidence="2 3">
    <name type="scientific">Pleurodeles waltl</name>
    <name type="common">Iberian ribbed newt</name>
    <dbReference type="NCBI Taxonomy" id="8319"/>
    <lineage>
        <taxon>Eukaryota</taxon>
        <taxon>Metazoa</taxon>
        <taxon>Chordata</taxon>
        <taxon>Craniata</taxon>
        <taxon>Vertebrata</taxon>
        <taxon>Euteleostomi</taxon>
        <taxon>Amphibia</taxon>
        <taxon>Batrachia</taxon>
        <taxon>Caudata</taxon>
        <taxon>Salamandroidea</taxon>
        <taxon>Salamandridae</taxon>
        <taxon>Pleurodelinae</taxon>
        <taxon>Pleurodeles</taxon>
    </lineage>
</organism>
<evidence type="ECO:0000313" key="2">
    <source>
        <dbReference type="EMBL" id="KAJ1159715.1"/>
    </source>
</evidence>
<dbReference type="AlphaFoldDB" id="A0AAV7S7I7"/>
<protein>
    <submittedName>
        <fullName evidence="2">Uncharacterized protein</fullName>
    </submittedName>
</protein>
<comment type="caution">
    <text evidence="2">The sequence shown here is derived from an EMBL/GenBank/DDBJ whole genome shotgun (WGS) entry which is preliminary data.</text>
</comment>
<proteinExistence type="predicted"/>
<feature type="region of interest" description="Disordered" evidence="1">
    <location>
        <begin position="1"/>
        <end position="41"/>
    </location>
</feature>